<dbReference type="RefSeq" id="WP_101602084.1">
    <property type="nucleotide sequence ID" value="NZ_PKKM01000008.1"/>
</dbReference>
<dbReference type="InterPro" id="IPR024185">
    <property type="entry name" value="FTHF_cligase-like_sf"/>
</dbReference>
<dbReference type="Pfam" id="PF02589">
    <property type="entry name" value="LUD_dom"/>
    <property type="match status" value="1"/>
</dbReference>
<organism evidence="2 3">
    <name type="scientific">Schaalia odontolytica</name>
    <dbReference type="NCBI Taxonomy" id="1660"/>
    <lineage>
        <taxon>Bacteria</taxon>
        <taxon>Bacillati</taxon>
        <taxon>Actinomycetota</taxon>
        <taxon>Actinomycetes</taxon>
        <taxon>Actinomycetales</taxon>
        <taxon>Actinomycetaceae</taxon>
        <taxon>Schaalia</taxon>
    </lineage>
</organism>
<dbReference type="PANTHER" id="PTHR43682">
    <property type="entry name" value="LACTATE UTILIZATION PROTEIN C"/>
    <property type="match status" value="1"/>
</dbReference>
<gene>
    <name evidence="2" type="ORF">CYJ22_06880</name>
</gene>
<dbReference type="InterPro" id="IPR037171">
    <property type="entry name" value="NagB/RpiA_transferase-like"/>
</dbReference>
<dbReference type="InterPro" id="IPR003741">
    <property type="entry name" value="LUD_dom"/>
</dbReference>
<feature type="domain" description="LUD" evidence="1">
    <location>
        <begin position="50"/>
        <end position="223"/>
    </location>
</feature>
<dbReference type="Proteomes" id="UP000234198">
    <property type="component" value="Unassembled WGS sequence"/>
</dbReference>
<accession>A0A2I1HZJ1</accession>
<comment type="caution">
    <text evidence="2">The sequence shown here is derived from an EMBL/GenBank/DDBJ whole genome shotgun (WGS) entry which is preliminary data.</text>
</comment>
<dbReference type="SUPFAM" id="SSF100950">
    <property type="entry name" value="NagB/RpiA/CoA transferase-like"/>
    <property type="match status" value="1"/>
</dbReference>
<dbReference type="Gene3D" id="3.40.50.10420">
    <property type="entry name" value="NagB/RpiA/CoA transferase-like"/>
    <property type="match status" value="1"/>
</dbReference>
<sequence length="224" mass="24303">MSTTTMDAKTAILARARDAISRSQQDRPVRPIPRDYIRSTEHAPGSQAVIDEMIEKLEDYSAKVVVVSKESEVVDAISTFLADQKATSVVVPTGLDDAFKEAAARDGRTVREDSREQSIPTLELDQIDAVVTRCRVAISISGTIVLDGEPDQGRRAITLVPDTHVVVLRASDIVPTVPQAVEILGKNPTRPMTWLAGGSATSDIELVRVNGVHGPRFLRVVIVK</sequence>
<protein>
    <submittedName>
        <fullName evidence="2">Lactate utilization protein B/C</fullName>
    </submittedName>
</protein>
<reference evidence="2 3" key="1">
    <citation type="submission" date="2017-12" db="EMBL/GenBank/DDBJ databases">
        <title>Phylogenetic diversity of female urinary microbiome.</title>
        <authorList>
            <person name="Thomas-White K."/>
            <person name="Wolfe A.J."/>
        </authorList>
    </citation>
    <scope>NUCLEOTIDE SEQUENCE [LARGE SCALE GENOMIC DNA]</scope>
    <source>
        <strain evidence="2 3">UMB0018</strain>
    </source>
</reference>
<proteinExistence type="predicted"/>
<dbReference type="AlphaFoldDB" id="A0A2I1HZJ1"/>
<dbReference type="PANTHER" id="PTHR43682:SF1">
    <property type="entry name" value="LACTATE UTILIZATION PROTEIN C"/>
    <property type="match status" value="1"/>
</dbReference>
<evidence type="ECO:0000313" key="3">
    <source>
        <dbReference type="Proteomes" id="UP000234198"/>
    </source>
</evidence>
<evidence type="ECO:0000313" key="2">
    <source>
        <dbReference type="EMBL" id="PKY64300.1"/>
    </source>
</evidence>
<name>A0A2I1HZJ1_9ACTO</name>
<evidence type="ECO:0000259" key="1">
    <source>
        <dbReference type="Pfam" id="PF02589"/>
    </source>
</evidence>
<dbReference type="EMBL" id="PKKM01000008">
    <property type="protein sequence ID" value="PKY64300.1"/>
    <property type="molecule type" value="Genomic_DNA"/>
</dbReference>